<dbReference type="EMBL" id="JAVDTX010000006">
    <property type="protein sequence ID" value="MDR6846206.1"/>
    <property type="molecule type" value="Genomic_DNA"/>
</dbReference>
<evidence type="ECO:0000313" key="1">
    <source>
        <dbReference type="EMBL" id="MDR6846206.1"/>
    </source>
</evidence>
<comment type="caution">
    <text evidence="1">The sequence shown here is derived from an EMBL/GenBank/DDBJ whole genome shotgun (WGS) entry which is preliminary data.</text>
</comment>
<gene>
    <name evidence="1" type="ORF">J2W95_002917</name>
</gene>
<keyword evidence="2" id="KW-1185">Reference proteome</keyword>
<proteinExistence type="predicted"/>
<name>A0ABU1S592_9FLAO</name>
<evidence type="ECO:0000313" key="2">
    <source>
        <dbReference type="Proteomes" id="UP001261871"/>
    </source>
</evidence>
<dbReference type="Proteomes" id="UP001261871">
    <property type="component" value="Unassembled WGS sequence"/>
</dbReference>
<sequence length="60" mass="7123">MHMICINYCSKNNYQFFYSSVFNEKLSKVGVGDVESFRNNKQWLKNYPTKGLLFKYLDNG</sequence>
<reference evidence="1 2" key="1">
    <citation type="submission" date="2023-07" db="EMBL/GenBank/DDBJ databases">
        <title>Sorghum-associated microbial communities from plants grown in Nebraska, USA.</title>
        <authorList>
            <person name="Schachtman D."/>
        </authorList>
    </citation>
    <scope>NUCLEOTIDE SEQUENCE [LARGE SCALE GENOMIC DNA]</scope>
    <source>
        <strain evidence="1 2">BE124</strain>
    </source>
</reference>
<protein>
    <submittedName>
        <fullName evidence="1">Uncharacterized protein</fullName>
    </submittedName>
</protein>
<accession>A0ABU1S592</accession>
<organism evidence="1 2">
    <name type="scientific">Flavobacterium granuli</name>
    <dbReference type="NCBI Taxonomy" id="280093"/>
    <lineage>
        <taxon>Bacteria</taxon>
        <taxon>Pseudomonadati</taxon>
        <taxon>Bacteroidota</taxon>
        <taxon>Flavobacteriia</taxon>
        <taxon>Flavobacteriales</taxon>
        <taxon>Flavobacteriaceae</taxon>
        <taxon>Flavobacterium</taxon>
    </lineage>
</organism>